<accession>A0A9P0CX85</accession>
<proteinExistence type="predicted"/>
<keyword evidence="1" id="KW-0732">Signal</keyword>
<dbReference type="EMBL" id="OV651815">
    <property type="protein sequence ID" value="CAH1107895.1"/>
    <property type="molecule type" value="Genomic_DNA"/>
</dbReference>
<dbReference type="GO" id="GO:0005549">
    <property type="term" value="F:odorant binding"/>
    <property type="evidence" value="ECO:0007669"/>
    <property type="project" value="InterPro"/>
</dbReference>
<dbReference type="CDD" id="cd23992">
    <property type="entry name" value="PBP_GOBP"/>
    <property type="match status" value="1"/>
</dbReference>
<protein>
    <submittedName>
        <fullName evidence="2">Uncharacterized protein</fullName>
    </submittedName>
</protein>
<sequence>MAQSVTRVTGLFLLFFICLIAAEDHAGLAEALAKFEKMDGFDECVKSSGVKKEDVLVFPPKDTNEVLCFFKCIMDKSGLLNSDGSVKMEEVGKYFKSQFGTDMSEKFLDTVKKCTDGTKIMECGDVKKVNDCIFASLKSP</sequence>
<dbReference type="SUPFAM" id="SSF47565">
    <property type="entry name" value="Insect pheromone/odorant-binding proteins"/>
    <property type="match status" value="1"/>
</dbReference>
<evidence type="ECO:0000256" key="1">
    <source>
        <dbReference type="SAM" id="SignalP"/>
    </source>
</evidence>
<feature type="signal peptide" evidence="1">
    <location>
        <begin position="1"/>
        <end position="22"/>
    </location>
</feature>
<dbReference type="Gene3D" id="1.10.238.20">
    <property type="entry name" value="Pheromone/general odorant binding protein domain"/>
    <property type="match status" value="1"/>
</dbReference>
<evidence type="ECO:0000313" key="2">
    <source>
        <dbReference type="EMBL" id="CAH1107895.1"/>
    </source>
</evidence>
<gene>
    <name evidence="2" type="ORF">PSYICH_LOCUS8513</name>
</gene>
<evidence type="ECO:0000313" key="3">
    <source>
        <dbReference type="Proteomes" id="UP001153636"/>
    </source>
</evidence>
<dbReference type="Pfam" id="PF01395">
    <property type="entry name" value="PBP_GOBP"/>
    <property type="match status" value="1"/>
</dbReference>
<dbReference type="SMART" id="SM00708">
    <property type="entry name" value="PhBP"/>
    <property type="match status" value="1"/>
</dbReference>
<dbReference type="OrthoDB" id="6779241at2759"/>
<dbReference type="Proteomes" id="UP001153636">
    <property type="component" value="Chromosome 3"/>
</dbReference>
<reference evidence="2" key="1">
    <citation type="submission" date="2022-01" db="EMBL/GenBank/DDBJ databases">
        <authorList>
            <person name="King R."/>
        </authorList>
    </citation>
    <scope>NUCLEOTIDE SEQUENCE</scope>
</reference>
<dbReference type="InterPro" id="IPR036728">
    <property type="entry name" value="PBP_GOBP_sf"/>
</dbReference>
<organism evidence="2 3">
    <name type="scientific">Psylliodes chrysocephalus</name>
    <dbReference type="NCBI Taxonomy" id="3402493"/>
    <lineage>
        <taxon>Eukaryota</taxon>
        <taxon>Metazoa</taxon>
        <taxon>Ecdysozoa</taxon>
        <taxon>Arthropoda</taxon>
        <taxon>Hexapoda</taxon>
        <taxon>Insecta</taxon>
        <taxon>Pterygota</taxon>
        <taxon>Neoptera</taxon>
        <taxon>Endopterygota</taxon>
        <taxon>Coleoptera</taxon>
        <taxon>Polyphaga</taxon>
        <taxon>Cucujiformia</taxon>
        <taxon>Chrysomeloidea</taxon>
        <taxon>Chrysomelidae</taxon>
        <taxon>Galerucinae</taxon>
        <taxon>Alticini</taxon>
        <taxon>Psylliodes</taxon>
    </lineage>
</organism>
<keyword evidence="3" id="KW-1185">Reference proteome</keyword>
<name>A0A9P0CX85_9CUCU</name>
<feature type="chain" id="PRO_5040106037" evidence="1">
    <location>
        <begin position="23"/>
        <end position="140"/>
    </location>
</feature>
<dbReference type="AlphaFoldDB" id="A0A9P0CX85"/>
<dbReference type="InterPro" id="IPR006170">
    <property type="entry name" value="PBP/GOBP"/>
</dbReference>